<keyword evidence="4" id="KW-1185">Reference proteome</keyword>
<proteinExistence type="predicted"/>
<reference evidence="3 4" key="1">
    <citation type="submission" date="2015-05" db="EMBL/GenBank/DDBJ databases">
        <authorList>
            <person name="Wang D.B."/>
            <person name="Wang M."/>
        </authorList>
    </citation>
    <scope>NUCLEOTIDE SEQUENCE [LARGE SCALE GENOMIC DNA]</scope>
</reference>
<accession>A0A0H4IRL9</accession>
<evidence type="ECO:0000313" key="4">
    <source>
        <dbReference type="Proteomes" id="UP000202763"/>
    </source>
</evidence>
<name>A0A0H4IRL9_9CAUD</name>
<dbReference type="GeneID" id="26796507"/>
<evidence type="ECO:0000256" key="2">
    <source>
        <dbReference type="SAM" id="MobiDB-lite"/>
    </source>
</evidence>
<dbReference type="EMBL" id="KR534323">
    <property type="protein sequence ID" value="AKO60913.1"/>
    <property type="molecule type" value="Genomic_DNA"/>
</dbReference>
<evidence type="ECO:0000256" key="1">
    <source>
        <dbReference type="SAM" id="Coils"/>
    </source>
</evidence>
<keyword evidence="1" id="KW-0175">Coiled coil</keyword>
<dbReference type="KEGG" id="vg:26796507"/>
<dbReference type="Proteomes" id="UP000202763">
    <property type="component" value="Segment"/>
</dbReference>
<feature type="coiled-coil region" evidence="1">
    <location>
        <begin position="278"/>
        <end position="305"/>
    </location>
</feature>
<sequence length="435" mass="49553">MADNLIEQFFIDIELNTKGVGKQAKQIDKILETLGNKQFKSEIQREKRKQYAYKKTYEKRKKYLEDLKKLEEFGLPSGNGNPKRPSCHKSPKSPLKVHPEKIKNDKIKAEKAFREKESILAQKALADRLKSFKKEKAALSGMKEKEISEYRTVQKAMDSINKKRTDAATKREIDLAKISHNKNTKAAKEQQRLSSLQTKQHVQRMTQQDQEIQKMKEFYKEQSKAAERASKRQKVIDNQLARIQGTAWYNKFKGAGGDTHGFEKDLRSAMKDGDAARVTNLTNQMKRLTAEQERYNRKLQKTNIIQKGVTDSTRHMIRSYASLYALFEGTVAIKRVGQEYQGLDASMLAAAGSSEAAAKDFEFVNGLVDQMGLSLKDTSDAWVKFKFAAKGKISQEQQEDVFTGLSMFGTSLKVDIESMKRSQKALIQIRNCLAA</sequence>
<dbReference type="RefSeq" id="YP_009225446.1">
    <property type="nucleotide sequence ID" value="NC_029094.1"/>
</dbReference>
<evidence type="ECO:0000313" key="3">
    <source>
        <dbReference type="EMBL" id="AKO60913.1"/>
    </source>
</evidence>
<organism evidence="3 4">
    <name type="scientific">Pseudoalteromonas phage H101</name>
    <dbReference type="NCBI Taxonomy" id="1654919"/>
    <lineage>
        <taxon>Viruses</taxon>
        <taxon>Duplodnaviria</taxon>
        <taxon>Heunggongvirae</taxon>
        <taxon>Uroviricota</taxon>
        <taxon>Caudoviricetes</taxon>
        <taxon>Shandongvirus</taxon>
        <taxon>Shandongvirus H101</taxon>
    </lineage>
</organism>
<protein>
    <recommendedName>
        <fullName evidence="5">Tail length tape-measure protein</fullName>
    </recommendedName>
</protein>
<evidence type="ECO:0008006" key="5">
    <source>
        <dbReference type="Google" id="ProtNLM"/>
    </source>
</evidence>
<feature type="region of interest" description="Disordered" evidence="2">
    <location>
        <begin position="74"/>
        <end position="97"/>
    </location>
</feature>